<dbReference type="PANTHER" id="PTHR42714">
    <property type="entry name" value="TRNA MODIFICATION GTPASE GTPBP3"/>
    <property type="match status" value="1"/>
</dbReference>
<evidence type="ECO:0000259" key="8">
    <source>
        <dbReference type="PROSITE" id="PS51709"/>
    </source>
</evidence>
<dbReference type="Proteomes" id="UP001236559">
    <property type="component" value="Unassembled WGS sequence"/>
</dbReference>
<feature type="binding site" evidence="6">
    <location>
        <position position="456"/>
    </location>
    <ligand>
        <name>(6S)-5-formyl-5,6,7,8-tetrahydrofolate</name>
        <dbReference type="ChEBI" id="CHEBI:57457"/>
    </ligand>
</feature>
<dbReference type="CDD" id="cd04164">
    <property type="entry name" value="trmE"/>
    <property type="match status" value="1"/>
</dbReference>
<dbReference type="RefSeq" id="WP_023055044.1">
    <property type="nucleotide sequence ID" value="NZ_JAUSTN010000005.1"/>
</dbReference>
<dbReference type="NCBIfam" id="NF003661">
    <property type="entry name" value="PRK05291.1-3"/>
    <property type="match status" value="1"/>
</dbReference>
<gene>
    <name evidence="6" type="primary">mnmE</name>
    <name evidence="6" type="synonym">trmE</name>
    <name evidence="9" type="ORF">J2S72_001196</name>
</gene>
<evidence type="ECO:0000256" key="3">
    <source>
        <dbReference type="ARBA" id="ARBA00022741"/>
    </source>
</evidence>
<protein>
    <recommendedName>
        <fullName evidence="6">tRNA modification GTPase MnmE</fullName>
        <ecNumber evidence="6">3.6.-.-</ecNumber>
    </recommendedName>
</protein>
<name>A0ABU0AV85_9FIRM</name>
<keyword evidence="6" id="KW-0460">Magnesium</keyword>
<feature type="binding site" evidence="6">
    <location>
        <position position="123"/>
    </location>
    <ligand>
        <name>(6S)-5-formyl-5,6,7,8-tetrahydrofolate</name>
        <dbReference type="ChEBI" id="CHEBI:57457"/>
    </ligand>
</feature>
<keyword evidence="5 6" id="KW-0342">GTP-binding</keyword>
<keyword evidence="3 6" id="KW-0547">Nucleotide-binding</keyword>
<keyword evidence="4 6" id="KW-0630">Potassium</keyword>
<keyword evidence="6" id="KW-0963">Cytoplasm</keyword>
<dbReference type="InterPro" id="IPR005225">
    <property type="entry name" value="Small_GTP-bd"/>
</dbReference>
<keyword evidence="10" id="KW-1185">Reference proteome</keyword>
<dbReference type="EMBL" id="JAUSTN010000005">
    <property type="protein sequence ID" value="MDQ0275172.1"/>
    <property type="molecule type" value="Genomic_DNA"/>
</dbReference>
<proteinExistence type="inferred from homology"/>
<comment type="subunit">
    <text evidence="6">Homodimer. Heterotetramer of two MnmE and two MnmG subunits.</text>
</comment>
<reference evidence="9 10" key="1">
    <citation type="submission" date="2023-07" db="EMBL/GenBank/DDBJ databases">
        <title>Genomic Encyclopedia of Type Strains, Phase IV (KMG-IV): sequencing the most valuable type-strain genomes for metagenomic binning, comparative biology and taxonomic classification.</title>
        <authorList>
            <person name="Goeker M."/>
        </authorList>
    </citation>
    <scope>NUCLEOTIDE SEQUENCE [LARGE SCALE GENOMIC DNA]</scope>
    <source>
        <strain evidence="9 10">DSM 22616</strain>
    </source>
</reference>
<keyword evidence="6" id="KW-0479">Metal-binding</keyword>
<dbReference type="NCBIfam" id="TIGR00450">
    <property type="entry name" value="mnmE_trmE_thdF"/>
    <property type="match status" value="1"/>
</dbReference>
<evidence type="ECO:0000313" key="10">
    <source>
        <dbReference type="Proteomes" id="UP001236559"/>
    </source>
</evidence>
<evidence type="ECO:0000256" key="5">
    <source>
        <dbReference type="ARBA" id="ARBA00023134"/>
    </source>
</evidence>
<dbReference type="Pfam" id="PF01926">
    <property type="entry name" value="MMR_HSR1"/>
    <property type="match status" value="1"/>
</dbReference>
<dbReference type="InterPro" id="IPR006073">
    <property type="entry name" value="GTP-bd"/>
</dbReference>
<dbReference type="NCBIfam" id="TIGR00231">
    <property type="entry name" value="small_GTP"/>
    <property type="match status" value="1"/>
</dbReference>
<dbReference type="InterPro" id="IPR027266">
    <property type="entry name" value="TrmE/GcvT-like"/>
</dbReference>
<feature type="domain" description="TrmE-type G" evidence="8">
    <location>
        <begin position="219"/>
        <end position="377"/>
    </location>
</feature>
<feature type="binding site" evidence="6">
    <location>
        <position position="233"/>
    </location>
    <ligand>
        <name>Mg(2+)</name>
        <dbReference type="ChEBI" id="CHEBI:18420"/>
    </ligand>
</feature>
<evidence type="ECO:0000256" key="7">
    <source>
        <dbReference type="RuleBase" id="RU003313"/>
    </source>
</evidence>
<evidence type="ECO:0000256" key="2">
    <source>
        <dbReference type="ARBA" id="ARBA00022694"/>
    </source>
</evidence>
<comment type="cofactor">
    <cofactor evidence="6">
        <name>K(+)</name>
        <dbReference type="ChEBI" id="CHEBI:29103"/>
    </cofactor>
    <text evidence="6">Binds 1 potassium ion per subunit.</text>
</comment>
<comment type="caution">
    <text evidence="9">The sequence shown here is derived from an EMBL/GenBank/DDBJ whole genome shotgun (WGS) entry which is preliminary data.</text>
</comment>
<dbReference type="EC" id="3.6.-.-" evidence="6"/>
<feature type="binding site" evidence="6">
    <location>
        <position position="254"/>
    </location>
    <ligand>
        <name>Mg(2+)</name>
        <dbReference type="ChEBI" id="CHEBI:18420"/>
    </ligand>
</feature>
<dbReference type="CDD" id="cd14858">
    <property type="entry name" value="TrmE_N"/>
    <property type="match status" value="1"/>
</dbReference>
<evidence type="ECO:0000313" key="9">
    <source>
        <dbReference type="EMBL" id="MDQ0275172.1"/>
    </source>
</evidence>
<sequence length="456" mass="51296">MVDTICAISSATGEAGIGIVRMSGPLSIEIAEKIFRSKRNISLTDIKNRFLSYGHIVDGNRVIDEVLIVKMLKPYTYTREDLVEIYCHGGIISVRKILNLIIDKGARLAEKGEFTKRAFLNGRLDLSQAEAVIDLIKAKTDSSYEQSVKQLEGRLTGLISLIREKIMAMISLIVANIDFPEDEIVEAQYESLLEDAFEVKDDLFKLISGSDRGRLIRDGINTVILGKPNVGKSSLLNAMLKYERAIVTDIPGTTRDIIEDYINLDGILLKITDTAGIRETDDKVEQIGVERAKKSIEDADLIIALLDPSQPFNDDDREIIKLLDNKKTLILLNKSDLKRKVSDEEIKDLLKDKKYMSVSILEGSIEEIENKIVEMFFQGQIVGKEDFYVNNLRHVRALKDAYSSMESVIDGIKRQEFLDLIEVDLRQALNELGLITGETSTEDILDKVFKEFCIGK</sequence>
<dbReference type="PANTHER" id="PTHR42714:SF2">
    <property type="entry name" value="TRNA MODIFICATION GTPASE GTPBP3, MITOCHONDRIAL"/>
    <property type="match status" value="1"/>
</dbReference>
<dbReference type="SUPFAM" id="SSF52540">
    <property type="entry name" value="P-loop containing nucleoside triphosphate hydrolases"/>
    <property type="match status" value="1"/>
</dbReference>
<dbReference type="InterPro" id="IPR025867">
    <property type="entry name" value="MnmE_helical"/>
</dbReference>
<dbReference type="Pfam" id="PF12631">
    <property type="entry name" value="MnmE_helical"/>
    <property type="match status" value="1"/>
</dbReference>
<accession>A0ABU0AV85</accession>
<dbReference type="InterPro" id="IPR031168">
    <property type="entry name" value="G_TrmE"/>
</dbReference>
<keyword evidence="2 6" id="KW-0819">tRNA processing</keyword>
<dbReference type="PROSITE" id="PS51709">
    <property type="entry name" value="G_TRME"/>
    <property type="match status" value="1"/>
</dbReference>
<dbReference type="HAMAP" id="MF_00379">
    <property type="entry name" value="GTPase_MnmE"/>
    <property type="match status" value="1"/>
</dbReference>
<dbReference type="InterPro" id="IPR004520">
    <property type="entry name" value="GTPase_MnmE"/>
</dbReference>
<feature type="binding site" evidence="6">
    <location>
        <position position="21"/>
    </location>
    <ligand>
        <name>(6S)-5-formyl-5,6,7,8-tetrahydrofolate</name>
        <dbReference type="ChEBI" id="CHEBI:57457"/>
    </ligand>
</feature>
<organism evidence="9 10">
    <name type="scientific">Peptoniphilus koenoeneniae</name>
    <dbReference type="NCBI Taxonomy" id="507751"/>
    <lineage>
        <taxon>Bacteria</taxon>
        <taxon>Bacillati</taxon>
        <taxon>Bacillota</taxon>
        <taxon>Tissierellia</taxon>
        <taxon>Tissierellales</taxon>
        <taxon>Peptoniphilaceae</taxon>
        <taxon>Peptoniphilus</taxon>
    </lineage>
</organism>
<keyword evidence="6 9" id="KW-0378">Hydrolase</keyword>
<dbReference type="Gene3D" id="3.30.1360.120">
    <property type="entry name" value="Probable tRNA modification gtpase trme, domain 1"/>
    <property type="match status" value="1"/>
</dbReference>
<comment type="similarity">
    <text evidence="1 6 7">Belongs to the TRAFAC class TrmE-Era-EngA-EngB-Septin-like GTPase superfamily. TrmE GTPase family.</text>
</comment>
<dbReference type="Pfam" id="PF10396">
    <property type="entry name" value="TrmE_N"/>
    <property type="match status" value="1"/>
</dbReference>
<dbReference type="InterPro" id="IPR027417">
    <property type="entry name" value="P-loop_NTPase"/>
</dbReference>
<feature type="binding site" evidence="6">
    <location>
        <position position="253"/>
    </location>
    <ligand>
        <name>K(+)</name>
        <dbReference type="ChEBI" id="CHEBI:29103"/>
    </ligand>
</feature>
<feature type="binding site" evidence="6">
    <location>
        <position position="229"/>
    </location>
    <ligand>
        <name>K(+)</name>
        <dbReference type="ChEBI" id="CHEBI:29103"/>
    </ligand>
</feature>
<feature type="binding site" evidence="6">
    <location>
        <position position="84"/>
    </location>
    <ligand>
        <name>(6S)-5-formyl-5,6,7,8-tetrahydrofolate</name>
        <dbReference type="ChEBI" id="CHEBI:57457"/>
    </ligand>
</feature>
<dbReference type="InterPro" id="IPR018948">
    <property type="entry name" value="GTP-bd_TrmE_N"/>
</dbReference>
<evidence type="ECO:0000256" key="1">
    <source>
        <dbReference type="ARBA" id="ARBA00011043"/>
    </source>
</evidence>
<dbReference type="InterPro" id="IPR027368">
    <property type="entry name" value="MnmE_dom2"/>
</dbReference>
<comment type="function">
    <text evidence="6">Exhibits a very high intrinsic GTPase hydrolysis rate. Involved in the addition of a carboxymethylaminomethyl (cmnm) group at the wobble position (U34) of certain tRNAs, forming tRNA-cmnm(5)s(2)U34.</text>
</comment>
<dbReference type="Gene3D" id="1.20.120.430">
    <property type="entry name" value="tRNA modification GTPase MnmE domain 2"/>
    <property type="match status" value="1"/>
</dbReference>
<comment type="subcellular location">
    <subcellularLocation>
        <location evidence="6">Cytoplasm</location>
    </subcellularLocation>
</comment>
<dbReference type="SUPFAM" id="SSF116878">
    <property type="entry name" value="TrmE connector domain"/>
    <property type="match status" value="1"/>
</dbReference>
<evidence type="ECO:0000256" key="4">
    <source>
        <dbReference type="ARBA" id="ARBA00022958"/>
    </source>
</evidence>
<feature type="binding site" evidence="6">
    <location>
        <begin position="273"/>
        <end position="276"/>
    </location>
    <ligand>
        <name>GTP</name>
        <dbReference type="ChEBI" id="CHEBI:37565"/>
    </ligand>
</feature>
<feature type="binding site" evidence="6">
    <location>
        <position position="248"/>
    </location>
    <ligand>
        <name>K(+)</name>
        <dbReference type="ChEBI" id="CHEBI:29103"/>
    </ligand>
</feature>
<dbReference type="Gene3D" id="3.40.50.300">
    <property type="entry name" value="P-loop containing nucleotide triphosphate hydrolases"/>
    <property type="match status" value="1"/>
</dbReference>
<feature type="binding site" evidence="6">
    <location>
        <position position="250"/>
    </location>
    <ligand>
        <name>K(+)</name>
        <dbReference type="ChEBI" id="CHEBI:29103"/>
    </ligand>
</feature>
<feature type="binding site" evidence="6">
    <location>
        <begin position="229"/>
        <end position="234"/>
    </location>
    <ligand>
        <name>GTP</name>
        <dbReference type="ChEBI" id="CHEBI:37565"/>
    </ligand>
</feature>
<comment type="caution">
    <text evidence="6">Lacks conserved residue(s) required for the propagation of feature annotation.</text>
</comment>
<dbReference type="GO" id="GO:0016787">
    <property type="term" value="F:hydrolase activity"/>
    <property type="evidence" value="ECO:0007669"/>
    <property type="project" value="UniProtKB-KW"/>
</dbReference>
<evidence type="ECO:0000256" key="6">
    <source>
        <dbReference type="HAMAP-Rule" id="MF_00379"/>
    </source>
</evidence>
<feature type="binding site" evidence="6">
    <location>
        <begin position="248"/>
        <end position="254"/>
    </location>
    <ligand>
        <name>GTP</name>
        <dbReference type="ChEBI" id="CHEBI:37565"/>
    </ligand>
</feature>